<keyword evidence="1" id="KW-1133">Transmembrane helix</keyword>
<feature type="non-terminal residue" evidence="2">
    <location>
        <position position="1"/>
    </location>
</feature>
<keyword evidence="1" id="KW-0472">Membrane</keyword>
<accession>Q4TJE8</accession>
<gene>
    <name evidence="2" type="ORF">GSTENG00000006001</name>
</gene>
<proteinExistence type="predicted"/>
<keyword evidence="1" id="KW-0812">Transmembrane</keyword>
<feature type="transmembrane region" description="Helical" evidence="1">
    <location>
        <begin position="6"/>
        <end position="25"/>
    </location>
</feature>
<dbReference type="OrthoDB" id="6581954at2759"/>
<dbReference type="EMBL" id="CAAE01000017">
    <property type="protein sequence ID" value="CAF86984.1"/>
    <property type="molecule type" value="Genomic_DNA"/>
</dbReference>
<feature type="non-terminal residue" evidence="2">
    <location>
        <position position="65"/>
    </location>
</feature>
<dbReference type="KEGG" id="tng:GSTEN00000006G001"/>
<dbReference type="AlphaFoldDB" id="Q4TJE8"/>
<reference evidence="2" key="2">
    <citation type="submission" date="2004-02" db="EMBL/GenBank/DDBJ databases">
        <authorList>
            <consortium name="Genoscope"/>
            <consortium name="Whitehead Institute Centre for Genome Research"/>
        </authorList>
    </citation>
    <scope>NUCLEOTIDE SEQUENCE</scope>
</reference>
<evidence type="ECO:0000313" key="2">
    <source>
        <dbReference type="EMBL" id="CAF86984.1"/>
    </source>
</evidence>
<protein>
    <submittedName>
        <fullName evidence="2">Chromosome undetermined SCAF17, whole genome shotgun sequence</fullName>
    </submittedName>
</protein>
<name>Q4TJE8_TETNG</name>
<sequence>PNWSNLVGWGIAMSSMLFVPFYAIYKFFSLSGSFKERIGYCITPEHEHHLVAEGNVRQFKVRPFL</sequence>
<reference evidence="2" key="1">
    <citation type="journal article" date="2004" name="Nature">
        <title>Genome duplication in the teleost fish Tetraodon nigroviridis reveals the early vertebrate proto-karyotype.</title>
        <authorList>
            <person name="Jaillon O."/>
            <person name="Aury J.-M."/>
            <person name="Brunet F."/>
            <person name="Petit J.-L."/>
            <person name="Stange-Thomann N."/>
            <person name="Mauceli E."/>
            <person name="Bouneau L."/>
            <person name="Fischer C."/>
            <person name="Ozouf-Costaz C."/>
            <person name="Bernot A."/>
            <person name="Nicaud S."/>
            <person name="Jaffe D."/>
            <person name="Fisher S."/>
            <person name="Lutfalla G."/>
            <person name="Dossat C."/>
            <person name="Segurens B."/>
            <person name="Dasilva C."/>
            <person name="Salanoubat M."/>
            <person name="Levy M."/>
            <person name="Boudet N."/>
            <person name="Castellano S."/>
            <person name="Anthouard V."/>
            <person name="Jubin C."/>
            <person name="Castelli V."/>
            <person name="Katinka M."/>
            <person name="Vacherie B."/>
            <person name="Biemont C."/>
            <person name="Skalli Z."/>
            <person name="Cattolico L."/>
            <person name="Poulain J."/>
            <person name="De Berardinis V."/>
            <person name="Cruaud C."/>
            <person name="Duprat S."/>
            <person name="Brottier P."/>
            <person name="Coutanceau J.-P."/>
            <person name="Gouzy J."/>
            <person name="Parra G."/>
            <person name="Lardier G."/>
            <person name="Chapple C."/>
            <person name="McKernan K.J."/>
            <person name="McEwan P."/>
            <person name="Bosak S."/>
            <person name="Kellis M."/>
            <person name="Volff J.-N."/>
            <person name="Guigo R."/>
            <person name="Zody M.C."/>
            <person name="Mesirov J."/>
            <person name="Lindblad-Toh K."/>
            <person name="Birren B."/>
            <person name="Nusbaum C."/>
            <person name="Kahn D."/>
            <person name="Robinson-Rechavi M."/>
            <person name="Laudet V."/>
            <person name="Schachter V."/>
            <person name="Quetier F."/>
            <person name="Saurin W."/>
            <person name="Scarpelli C."/>
            <person name="Wincker P."/>
            <person name="Lander E.S."/>
            <person name="Weissenbach J."/>
            <person name="Roest Crollius H."/>
        </authorList>
    </citation>
    <scope>NUCLEOTIDE SEQUENCE [LARGE SCALE GENOMIC DNA]</scope>
</reference>
<organism evidence="2">
    <name type="scientific">Tetraodon nigroviridis</name>
    <name type="common">Spotted green pufferfish</name>
    <name type="synonym">Chelonodon nigroviridis</name>
    <dbReference type="NCBI Taxonomy" id="99883"/>
    <lineage>
        <taxon>Eukaryota</taxon>
        <taxon>Metazoa</taxon>
        <taxon>Chordata</taxon>
        <taxon>Craniata</taxon>
        <taxon>Vertebrata</taxon>
        <taxon>Euteleostomi</taxon>
        <taxon>Actinopterygii</taxon>
        <taxon>Neopterygii</taxon>
        <taxon>Teleostei</taxon>
        <taxon>Neoteleostei</taxon>
        <taxon>Acanthomorphata</taxon>
        <taxon>Eupercaria</taxon>
        <taxon>Tetraodontiformes</taxon>
        <taxon>Tetradontoidea</taxon>
        <taxon>Tetraodontidae</taxon>
        <taxon>Tetraodon</taxon>
    </lineage>
</organism>
<evidence type="ECO:0000256" key="1">
    <source>
        <dbReference type="SAM" id="Phobius"/>
    </source>
</evidence>